<reference evidence="4 5" key="1">
    <citation type="submission" date="2019-01" db="EMBL/GenBank/DDBJ databases">
        <authorList>
            <person name="Alioto T."/>
            <person name="Alioto T."/>
        </authorList>
    </citation>
    <scope>NUCLEOTIDE SEQUENCE [LARGE SCALE GENOMIC DNA]</scope>
</reference>
<protein>
    <submittedName>
        <fullName evidence="4">Prefoldin subunit 1</fullName>
    </submittedName>
</protein>
<dbReference type="Proteomes" id="UP000386466">
    <property type="component" value="Unassembled WGS sequence"/>
</dbReference>
<evidence type="ECO:0000313" key="5">
    <source>
        <dbReference type="Proteomes" id="UP000386466"/>
    </source>
</evidence>
<evidence type="ECO:0000256" key="1">
    <source>
        <dbReference type="ARBA" id="ARBA00011695"/>
    </source>
</evidence>
<evidence type="ECO:0000256" key="2">
    <source>
        <dbReference type="ARBA" id="ARBA00023186"/>
    </source>
</evidence>
<comment type="subunit">
    <text evidence="1">Heterohexamer of two PFD-alpha type and four PFD-beta type subunits.</text>
</comment>
<dbReference type="GO" id="GO:0005737">
    <property type="term" value="C:cytoplasm"/>
    <property type="evidence" value="ECO:0007669"/>
    <property type="project" value="TreeGrafter"/>
</dbReference>
<gene>
    <name evidence="4" type="ORF">LYPA_23C016453</name>
</gene>
<sequence length="52" mass="6035">MADLELQTTFAELQSKVIDTQQKVKLADVRLEQLNRMKKHAHLTDKEIMPAE</sequence>
<dbReference type="PANTHER" id="PTHR20903:SF0">
    <property type="entry name" value="PREFOLDIN SUBUNIT 1"/>
    <property type="match status" value="1"/>
</dbReference>
<name>A0A485PGC2_LYNPA</name>
<accession>A0A485PGC2</accession>
<proteinExistence type="predicted"/>
<evidence type="ECO:0000256" key="3">
    <source>
        <dbReference type="ARBA" id="ARBA00024667"/>
    </source>
</evidence>
<dbReference type="GO" id="GO:0051082">
    <property type="term" value="F:unfolded protein binding"/>
    <property type="evidence" value="ECO:0007669"/>
    <property type="project" value="TreeGrafter"/>
</dbReference>
<keyword evidence="2" id="KW-0143">Chaperone</keyword>
<organism evidence="4 5">
    <name type="scientific">Lynx pardinus</name>
    <name type="common">Iberian lynx</name>
    <name type="synonym">Felis pardina</name>
    <dbReference type="NCBI Taxonomy" id="191816"/>
    <lineage>
        <taxon>Eukaryota</taxon>
        <taxon>Metazoa</taxon>
        <taxon>Chordata</taxon>
        <taxon>Craniata</taxon>
        <taxon>Vertebrata</taxon>
        <taxon>Euteleostomi</taxon>
        <taxon>Mammalia</taxon>
        <taxon>Eutheria</taxon>
        <taxon>Laurasiatheria</taxon>
        <taxon>Carnivora</taxon>
        <taxon>Feliformia</taxon>
        <taxon>Felidae</taxon>
        <taxon>Felinae</taxon>
        <taxon>Lynx</taxon>
    </lineage>
</organism>
<dbReference type="AlphaFoldDB" id="A0A485PGC2"/>
<keyword evidence="5" id="KW-1185">Reference proteome</keyword>
<evidence type="ECO:0000313" key="4">
    <source>
        <dbReference type="EMBL" id="VFV43877.1"/>
    </source>
</evidence>
<comment type="function">
    <text evidence="3">Binds specifically to cytosolic chaperonin (c-CPN) and transfers target proteins to it. Binds to nascent polypeptide chain and promotes folding in an environment in which there are many competing pathways for nonnative proteins.</text>
</comment>
<dbReference type="PANTHER" id="PTHR20903">
    <property type="entry name" value="PREFOLDIN SUBUNIT 1-RELATED"/>
    <property type="match status" value="1"/>
</dbReference>
<dbReference type="GO" id="GO:0044183">
    <property type="term" value="F:protein folding chaperone"/>
    <property type="evidence" value="ECO:0007669"/>
    <property type="project" value="TreeGrafter"/>
</dbReference>
<dbReference type="EMBL" id="CAAGRJ010034564">
    <property type="protein sequence ID" value="VFV43877.1"/>
    <property type="molecule type" value="Genomic_DNA"/>
</dbReference>